<dbReference type="EMBL" id="BQNB010011552">
    <property type="protein sequence ID" value="GJS92036.1"/>
    <property type="molecule type" value="Genomic_DNA"/>
</dbReference>
<gene>
    <name evidence="1" type="ORF">Tco_0774672</name>
</gene>
<proteinExistence type="predicted"/>
<sequence length="565" mass="64805">MLILILTDKGVFSLRDWYSSPLSESLPKEEERYTRSPARITYSFKRLARIRRIFLDGYGVLRCQNSFFKCLRLSSRMLCYESSQARQDHQSRLSLTSLQALKETCKSSIELEYNIDQCYNALTDQLDWTNPEGDRCLYNLSKPLSLQGSPCHLTIHVDFFFNNDLEYSRTRNSERKYIVSITKTKAARYELKFIEDMIPRIWIPVKVAYDKDDTLGISHWGPKRQLFYRSQINRLSRHDVFSTMKILSVNKLYNLEGSDIVDMAVVLCMFTQSLVIKKRVEDVQFSIESYQKKLNITKPQKDFPGISTKEPYTTSHDRKGVVYLNSSKRERLMQADEIYKEQAKYNETNAYVLEDSILQAGNPVMEIFLKLNLPDHMSVLTEPEILTKVEHDTVFAAMLKYASRLNGKDTYQRLITLEASKLKKVIKDRGKKEKMKEFRNAKNPQCGRIMEKKNHGRDRVLPGSVKAAIVRILAGKTIKFAAMTNAYALAFSIYNLSEPLRFDGCISSLDNIGSVSASGVETVSVVVPVDNTETIVLASDRVRVNGVPGTVIKMCRDRPLPEALT</sequence>
<comment type="caution">
    <text evidence="1">The sequence shown here is derived from an EMBL/GenBank/DDBJ whole genome shotgun (WGS) entry which is preliminary data.</text>
</comment>
<organism evidence="1 2">
    <name type="scientific">Tanacetum coccineum</name>
    <dbReference type="NCBI Taxonomy" id="301880"/>
    <lineage>
        <taxon>Eukaryota</taxon>
        <taxon>Viridiplantae</taxon>
        <taxon>Streptophyta</taxon>
        <taxon>Embryophyta</taxon>
        <taxon>Tracheophyta</taxon>
        <taxon>Spermatophyta</taxon>
        <taxon>Magnoliopsida</taxon>
        <taxon>eudicotyledons</taxon>
        <taxon>Gunneridae</taxon>
        <taxon>Pentapetalae</taxon>
        <taxon>asterids</taxon>
        <taxon>campanulids</taxon>
        <taxon>Asterales</taxon>
        <taxon>Asteraceae</taxon>
        <taxon>Asteroideae</taxon>
        <taxon>Anthemideae</taxon>
        <taxon>Anthemidinae</taxon>
        <taxon>Tanacetum</taxon>
    </lineage>
</organism>
<keyword evidence="2" id="KW-1185">Reference proteome</keyword>
<reference evidence="1" key="2">
    <citation type="submission" date="2022-01" db="EMBL/GenBank/DDBJ databases">
        <authorList>
            <person name="Yamashiro T."/>
            <person name="Shiraishi A."/>
            <person name="Satake H."/>
            <person name="Nakayama K."/>
        </authorList>
    </citation>
    <scope>NUCLEOTIDE SEQUENCE</scope>
</reference>
<name>A0ABQ4ZRE0_9ASTR</name>
<evidence type="ECO:0000313" key="1">
    <source>
        <dbReference type="EMBL" id="GJS92036.1"/>
    </source>
</evidence>
<dbReference type="Proteomes" id="UP001151760">
    <property type="component" value="Unassembled WGS sequence"/>
</dbReference>
<reference evidence="1" key="1">
    <citation type="journal article" date="2022" name="Int. J. Mol. Sci.">
        <title>Draft Genome of Tanacetum Coccineum: Genomic Comparison of Closely Related Tanacetum-Family Plants.</title>
        <authorList>
            <person name="Yamashiro T."/>
            <person name="Shiraishi A."/>
            <person name="Nakayama K."/>
            <person name="Satake H."/>
        </authorList>
    </citation>
    <scope>NUCLEOTIDE SEQUENCE</scope>
</reference>
<accession>A0ABQ4ZRE0</accession>
<protein>
    <submittedName>
        <fullName evidence="1">Uncharacterized protein</fullName>
    </submittedName>
</protein>
<evidence type="ECO:0000313" key="2">
    <source>
        <dbReference type="Proteomes" id="UP001151760"/>
    </source>
</evidence>